<sequence length="65" mass="6819">MQFRIEDMTCGGCVRRVTKAVQSVDPDAVVDADVAGRQVRVSSTAPEAQIVAALEGAGYPPSQGR</sequence>
<dbReference type="PATRIC" id="fig|1424334.3.peg.808"/>
<dbReference type="eggNOG" id="COG2608">
    <property type="taxonomic scope" value="Bacteria"/>
</dbReference>
<protein>
    <submittedName>
        <fullName evidence="3">Heavy-metal-associated domain-containing protein</fullName>
    </submittedName>
</protein>
<dbReference type="CDD" id="cd00371">
    <property type="entry name" value="HMA"/>
    <property type="match status" value="1"/>
</dbReference>
<dbReference type="AlphaFoldDB" id="V8QXG0"/>
<evidence type="ECO:0000256" key="1">
    <source>
        <dbReference type="ARBA" id="ARBA00022723"/>
    </source>
</evidence>
<organism evidence="3 4">
    <name type="scientific">Advenella kashmirensis W13003</name>
    <dbReference type="NCBI Taxonomy" id="1424334"/>
    <lineage>
        <taxon>Bacteria</taxon>
        <taxon>Pseudomonadati</taxon>
        <taxon>Pseudomonadota</taxon>
        <taxon>Betaproteobacteria</taxon>
        <taxon>Burkholderiales</taxon>
        <taxon>Alcaligenaceae</taxon>
    </lineage>
</organism>
<dbReference type="InterPro" id="IPR036163">
    <property type="entry name" value="HMA_dom_sf"/>
</dbReference>
<dbReference type="Pfam" id="PF00403">
    <property type="entry name" value="HMA"/>
    <property type="match status" value="1"/>
</dbReference>
<dbReference type="Gene3D" id="3.30.70.100">
    <property type="match status" value="1"/>
</dbReference>
<keyword evidence="1" id="KW-0479">Metal-binding</keyword>
<dbReference type="HOGENOM" id="CLU_134973_5_0_4"/>
<feature type="domain" description="HMA" evidence="2">
    <location>
        <begin position="1"/>
        <end position="62"/>
    </location>
</feature>
<dbReference type="Proteomes" id="UP000018733">
    <property type="component" value="Unassembled WGS sequence"/>
</dbReference>
<evidence type="ECO:0000313" key="4">
    <source>
        <dbReference type="Proteomes" id="UP000018733"/>
    </source>
</evidence>
<comment type="caution">
    <text evidence="3">The sequence shown here is derived from an EMBL/GenBank/DDBJ whole genome shotgun (WGS) entry which is preliminary data.</text>
</comment>
<dbReference type="InterPro" id="IPR017969">
    <property type="entry name" value="Heavy-metal-associated_CS"/>
</dbReference>
<dbReference type="GO" id="GO:0046872">
    <property type="term" value="F:metal ion binding"/>
    <property type="evidence" value="ECO:0007669"/>
    <property type="project" value="UniProtKB-KW"/>
</dbReference>
<reference evidence="3 4" key="1">
    <citation type="journal article" date="2014" name="Genome Announc.">
        <title>Draft Genome Sequence of Advenella kashmirensis Strain W13003, a Polycyclic Aromatic Hydrocarbon-Degrading Bacterium.</title>
        <authorList>
            <person name="Wang X."/>
            <person name="Jin D."/>
            <person name="Zhou L."/>
            <person name="Wu L."/>
            <person name="An W."/>
            <person name="Zhao L."/>
        </authorList>
    </citation>
    <scope>NUCLEOTIDE SEQUENCE [LARGE SCALE GENOMIC DNA]</scope>
    <source>
        <strain evidence="3 4">W13003</strain>
    </source>
</reference>
<keyword evidence="4" id="KW-1185">Reference proteome</keyword>
<proteinExistence type="predicted"/>
<accession>V8QXG0</accession>
<dbReference type="SUPFAM" id="SSF55008">
    <property type="entry name" value="HMA, heavy metal-associated domain"/>
    <property type="match status" value="1"/>
</dbReference>
<gene>
    <name evidence="3" type="ORF">W822_04020</name>
</gene>
<dbReference type="InterPro" id="IPR006121">
    <property type="entry name" value="HMA_dom"/>
</dbReference>
<dbReference type="PROSITE" id="PS01047">
    <property type="entry name" value="HMA_1"/>
    <property type="match status" value="1"/>
</dbReference>
<dbReference type="RefSeq" id="WP_024003870.1">
    <property type="nucleotide sequence ID" value="NZ_KI650979.1"/>
</dbReference>
<dbReference type="EMBL" id="AYXT01000001">
    <property type="protein sequence ID" value="ETF04342.1"/>
    <property type="molecule type" value="Genomic_DNA"/>
</dbReference>
<dbReference type="STRING" id="1424334.W822_04020"/>
<evidence type="ECO:0000313" key="3">
    <source>
        <dbReference type="EMBL" id="ETF04342.1"/>
    </source>
</evidence>
<dbReference type="PROSITE" id="PS50846">
    <property type="entry name" value="HMA_2"/>
    <property type="match status" value="1"/>
</dbReference>
<name>V8QXG0_9BURK</name>
<evidence type="ECO:0000259" key="2">
    <source>
        <dbReference type="PROSITE" id="PS50846"/>
    </source>
</evidence>